<evidence type="ECO:0000313" key="2">
    <source>
        <dbReference type="Proteomes" id="UP000037392"/>
    </source>
</evidence>
<dbReference type="GeneID" id="93165456"/>
<dbReference type="InterPro" id="IPR050509">
    <property type="entry name" value="CoA-transferase_III"/>
</dbReference>
<protein>
    <submittedName>
        <fullName evidence="1">Uncharacterized protein</fullName>
    </submittedName>
</protein>
<dbReference type="Proteomes" id="UP000037392">
    <property type="component" value="Unassembled WGS sequence"/>
</dbReference>
<name>A0A0J9B8T3_9FIRM</name>
<dbReference type="PATRIC" id="fig|742734.4.peg.737"/>
<dbReference type="SUPFAM" id="SSF89796">
    <property type="entry name" value="CoA-transferase family III (CaiB/BaiF)"/>
    <property type="match status" value="1"/>
</dbReference>
<evidence type="ECO:0000313" key="1">
    <source>
        <dbReference type="EMBL" id="KMW08794.1"/>
    </source>
</evidence>
<comment type="caution">
    <text evidence="1">The sequence shown here is derived from an EMBL/GenBank/DDBJ whole genome shotgun (WGS) entry which is preliminary data.</text>
</comment>
<reference evidence="1 2" key="1">
    <citation type="submission" date="2011-04" db="EMBL/GenBank/DDBJ databases">
        <title>The Genome Sequence of Clostridium citroniae WAL-19142.</title>
        <authorList>
            <consortium name="The Broad Institute Genome Sequencing Platform"/>
            <person name="Earl A."/>
            <person name="Ward D."/>
            <person name="Feldgarden M."/>
            <person name="Gevers D."/>
            <person name="Warren Y.A."/>
            <person name="Tyrrell K.L."/>
            <person name="Citron D.M."/>
            <person name="Goldstein E.J."/>
            <person name="Daigneault M."/>
            <person name="Allen-Vercoe E."/>
            <person name="Young S.K."/>
            <person name="Zeng Q."/>
            <person name="Gargeya S."/>
            <person name="Fitzgerald M."/>
            <person name="Haas B."/>
            <person name="Abouelleil A."/>
            <person name="Alvarado L."/>
            <person name="Arachchi H.M."/>
            <person name="Berlin A."/>
            <person name="Brown A."/>
            <person name="Chapman S.B."/>
            <person name="Chen Z."/>
            <person name="Dunbar C."/>
            <person name="Freedman E."/>
            <person name="Gearin G."/>
            <person name="Gellesch M."/>
            <person name="Goldberg J."/>
            <person name="Griggs A."/>
            <person name="Gujja S."/>
            <person name="Heilman E.R."/>
            <person name="Heiman D."/>
            <person name="Howarth C."/>
            <person name="Larson L."/>
            <person name="Lui A."/>
            <person name="MacDonald P.J."/>
            <person name="Mehta T."/>
            <person name="Montmayeur A."/>
            <person name="Murphy C."/>
            <person name="Neiman D."/>
            <person name="Pearson M."/>
            <person name="Priest M."/>
            <person name="Roberts A."/>
            <person name="Saif S."/>
            <person name="Shea T."/>
            <person name="Shenoy N."/>
            <person name="Sisk P."/>
            <person name="Stolte C."/>
            <person name="Sykes S."/>
            <person name="White J."/>
            <person name="Yandava C."/>
            <person name="Wortman J."/>
            <person name="Nusbaum C."/>
            <person name="Birren B."/>
        </authorList>
    </citation>
    <scope>NUCLEOTIDE SEQUENCE [LARGE SCALE GENOMIC DNA]</scope>
    <source>
        <strain evidence="1 2">WAL-19142</strain>
    </source>
</reference>
<dbReference type="Pfam" id="PF02515">
    <property type="entry name" value="CoA_transf_3"/>
    <property type="match status" value="1"/>
</dbReference>
<organism evidence="1 2">
    <name type="scientific">[Clostridium] citroniae WAL-19142</name>
    <dbReference type="NCBI Taxonomy" id="742734"/>
    <lineage>
        <taxon>Bacteria</taxon>
        <taxon>Bacillati</taxon>
        <taxon>Bacillota</taxon>
        <taxon>Clostridia</taxon>
        <taxon>Lachnospirales</taxon>
        <taxon>Lachnospiraceae</taxon>
        <taxon>Enterocloster</taxon>
    </lineage>
</organism>
<gene>
    <name evidence="1" type="ORF">HMPREF9470_00691</name>
</gene>
<proteinExistence type="predicted"/>
<dbReference type="RefSeq" id="WP_048929171.1">
    <property type="nucleotide sequence ID" value="NZ_KQ235875.1"/>
</dbReference>
<dbReference type="Gene3D" id="3.40.50.10540">
    <property type="entry name" value="Crotonobetainyl-coa:carnitine coa-transferase, domain 1"/>
    <property type="match status" value="1"/>
</dbReference>
<dbReference type="OrthoDB" id="9797653at2"/>
<dbReference type="AlphaFoldDB" id="A0A0J9B8T3"/>
<dbReference type="EMBL" id="ADLK01000078">
    <property type="protein sequence ID" value="KMW08794.1"/>
    <property type="molecule type" value="Genomic_DNA"/>
</dbReference>
<sequence>MKPLEGITVVELSTYIAAPSCGRILATQGARVIKVESPRGDVERTFGPTLFAPATDEENPIYDTLNGGKEALMLDLKKPRDMEIFYEILAKADVFLSNNRPQALKKMGLDYDSLESRYPGLIYAVLLGYGEKGPKTNYPGFDAIAMFATGGFIQDMMVDSDQAYPVYLPMGFGDLICGTILSGAIGTALYAREKSGKGDYVSLSLYGAAMWLFSVMSTGTQFGYQWPRGRYQGGPMGVPYKTKDNRWILPVVNEYERYWKDFCLAVGAEEIMEDPRFCTKQATFDPKNREDCIRYFETCFAGKNADEILPKLVDADIIASELGHFKDNHSSEQALVNGYMSPITYPNGDAVTLAVPPVKMGCMDMPAAQQARPIGADNEAIFKEFGIDV</sequence>
<dbReference type="Gene3D" id="3.30.1540.10">
    <property type="entry name" value="formyl-coa transferase, domain 3"/>
    <property type="match status" value="1"/>
</dbReference>
<dbReference type="InterPro" id="IPR003673">
    <property type="entry name" value="CoA-Trfase_fam_III"/>
</dbReference>
<dbReference type="PANTHER" id="PTHR48228:SF2">
    <property type="entry name" value="E-CINNAMOYL-COA:R-PHENYLLACTATE COA TRANSFERASE LARGE SUBUNIT"/>
    <property type="match status" value="1"/>
</dbReference>
<dbReference type="InterPro" id="IPR044855">
    <property type="entry name" value="CoA-Trfase_III_dom3_sf"/>
</dbReference>
<accession>A0A0J9B8T3</accession>
<dbReference type="GO" id="GO:0003824">
    <property type="term" value="F:catalytic activity"/>
    <property type="evidence" value="ECO:0007669"/>
    <property type="project" value="InterPro"/>
</dbReference>
<dbReference type="InterPro" id="IPR023606">
    <property type="entry name" value="CoA-Trfase_III_dom_1_sf"/>
</dbReference>
<dbReference type="PANTHER" id="PTHR48228">
    <property type="entry name" value="SUCCINYL-COA--D-CITRAMALATE COA-TRANSFERASE"/>
    <property type="match status" value="1"/>
</dbReference>